<keyword evidence="7" id="KW-0436">Ligase</keyword>
<feature type="domain" description="O-antigen ligase-related" evidence="6">
    <location>
        <begin position="214"/>
        <end position="358"/>
    </location>
</feature>
<dbReference type="RefSeq" id="WP_260904027.1">
    <property type="nucleotide sequence ID" value="NZ_JAOCZP010000004.1"/>
</dbReference>
<evidence type="ECO:0000256" key="1">
    <source>
        <dbReference type="ARBA" id="ARBA00004141"/>
    </source>
</evidence>
<sequence>MQTAQLTAVDLPEKGLGTAARTVLFMALFFFFWISLNPFVDLTGAAVLDPSAGVSNRLNQLISLGLSGSILLFGMLHTLRNTILQPRALLIPLFSWFLFVSLLSNYPMLGIKGVVLAILMTVNASFYLLLPVSERHFAKMLAFGTLAALALSYYGIVFNPAISIHQASELREPMNAGLWRGHFPHKNSAAAAMVVATFFGLFVMSVWSRFLGAVIVVLAVFFLLQTGGKTSSAMLPATIIVAWTFERFRFLRIPIAVGGIALFNLLAVGSAVIKPFGEFLTQLGIDATFTNRADIWRFAFSAISDNPILGHGFKAFWQTEELVYSGGTIETWAVAAANGHNSYLDIALTTGIPGLVLTLIWVLFLPLRDISRMGPEEQHSPLTRLYTRIWLYTLFNAGLESLFYEGGNMLWFTFMLALYGFRFQASARTIHSRGGRQPRGNAGF</sequence>
<accession>A0ABT2LP74</accession>
<feature type="transmembrane region" description="Helical" evidence="5">
    <location>
        <begin position="410"/>
        <end position="430"/>
    </location>
</feature>
<dbReference type="InterPro" id="IPR007016">
    <property type="entry name" value="O-antigen_ligase-rel_domated"/>
</dbReference>
<evidence type="ECO:0000313" key="8">
    <source>
        <dbReference type="Proteomes" id="UP001320831"/>
    </source>
</evidence>
<evidence type="ECO:0000256" key="2">
    <source>
        <dbReference type="ARBA" id="ARBA00022692"/>
    </source>
</evidence>
<evidence type="ECO:0000256" key="3">
    <source>
        <dbReference type="ARBA" id="ARBA00022989"/>
    </source>
</evidence>
<feature type="transmembrane region" description="Helical" evidence="5">
    <location>
        <begin position="137"/>
        <end position="156"/>
    </location>
</feature>
<keyword evidence="4 5" id="KW-0472">Membrane</keyword>
<evidence type="ECO:0000256" key="4">
    <source>
        <dbReference type="ARBA" id="ARBA00023136"/>
    </source>
</evidence>
<evidence type="ECO:0000313" key="7">
    <source>
        <dbReference type="EMBL" id="MCT7376262.1"/>
    </source>
</evidence>
<feature type="transmembrane region" description="Helical" evidence="5">
    <location>
        <begin position="60"/>
        <end position="76"/>
    </location>
</feature>
<feature type="transmembrane region" description="Helical" evidence="5">
    <location>
        <begin position="346"/>
        <end position="365"/>
    </location>
</feature>
<evidence type="ECO:0000256" key="5">
    <source>
        <dbReference type="SAM" id="Phobius"/>
    </source>
</evidence>
<dbReference type="EMBL" id="JAOCZP010000004">
    <property type="protein sequence ID" value="MCT7376262.1"/>
    <property type="molecule type" value="Genomic_DNA"/>
</dbReference>
<name>A0ABT2LP74_9HYPH</name>
<protein>
    <submittedName>
        <fullName evidence="7">O-antigen ligase family protein</fullName>
    </submittedName>
</protein>
<dbReference type="GO" id="GO:0016874">
    <property type="term" value="F:ligase activity"/>
    <property type="evidence" value="ECO:0007669"/>
    <property type="project" value="UniProtKB-KW"/>
</dbReference>
<feature type="transmembrane region" description="Helical" evidence="5">
    <location>
        <begin position="88"/>
        <end position="107"/>
    </location>
</feature>
<dbReference type="Pfam" id="PF04932">
    <property type="entry name" value="Wzy_C"/>
    <property type="match status" value="1"/>
</dbReference>
<dbReference type="InterPro" id="IPR051533">
    <property type="entry name" value="WaaL-like"/>
</dbReference>
<dbReference type="PANTHER" id="PTHR37422">
    <property type="entry name" value="TEICHURONIC ACID BIOSYNTHESIS PROTEIN TUAE"/>
    <property type="match status" value="1"/>
</dbReference>
<comment type="subcellular location">
    <subcellularLocation>
        <location evidence="1">Membrane</location>
        <topology evidence="1">Multi-pass membrane protein</topology>
    </subcellularLocation>
</comment>
<comment type="caution">
    <text evidence="7">The sequence shown here is derived from an EMBL/GenBank/DDBJ whole genome shotgun (WGS) entry which is preliminary data.</text>
</comment>
<feature type="transmembrane region" description="Helical" evidence="5">
    <location>
        <begin position="113"/>
        <end position="130"/>
    </location>
</feature>
<reference evidence="7 8" key="1">
    <citation type="submission" date="2022-09" db="EMBL/GenBank/DDBJ databases">
        <title>Chelativorans salina sp. nov., a novel slightly halophilic bacterium isolated from a saline lake sediment enrichment.</title>
        <authorList>
            <person name="Gao L."/>
            <person name="Fang B.-Z."/>
            <person name="Li W.-J."/>
        </authorList>
    </citation>
    <scope>NUCLEOTIDE SEQUENCE [LARGE SCALE GENOMIC DNA]</scope>
    <source>
        <strain evidence="7 8">EGI FJ00035</strain>
    </source>
</reference>
<dbReference type="PANTHER" id="PTHR37422:SF21">
    <property type="entry name" value="EXOQ-LIKE PROTEIN"/>
    <property type="match status" value="1"/>
</dbReference>
<gene>
    <name evidence="7" type="ORF">N5A92_14585</name>
</gene>
<keyword evidence="2 5" id="KW-0812">Transmembrane</keyword>
<feature type="transmembrane region" description="Helical" evidence="5">
    <location>
        <begin position="253"/>
        <end position="273"/>
    </location>
</feature>
<proteinExistence type="predicted"/>
<organism evidence="7 8">
    <name type="scientific">Chelativorans salis</name>
    <dbReference type="NCBI Taxonomy" id="2978478"/>
    <lineage>
        <taxon>Bacteria</taxon>
        <taxon>Pseudomonadati</taxon>
        <taxon>Pseudomonadota</taxon>
        <taxon>Alphaproteobacteria</taxon>
        <taxon>Hyphomicrobiales</taxon>
        <taxon>Phyllobacteriaceae</taxon>
        <taxon>Chelativorans</taxon>
    </lineage>
</organism>
<dbReference type="Proteomes" id="UP001320831">
    <property type="component" value="Unassembled WGS sequence"/>
</dbReference>
<keyword evidence="8" id="KW-1185">Reference proteome</keyword>
<feature type="transmembrane region" description="Helical" evidence="5">
    <location>
        <begin position="191"/>
        <end position="224"/>
    </location>
</feature>
<evidence type="ECO:0000259" key="6">
    <source>
        <dbReference type="Pfam" id="PF04932"/>
    </source>
</evidence>
<feature type="transmembrane region" description="Helical" evidence="5">
    <location>
        <begin position="23"/>
        <end position="40"/>
    </location>
</feature>
<keyword evidence="3 5" id="KW-1133">Transmembrane helix</keyword>